<name>A0ABW0IZ66_9HYPH</name>
<comment type="caution">
    <text evidence="2">The sequence shown here is derived from an EMBL/GenBank/DDBJ whole genome shotgun (WGS) entry which is preliminary data.</text>
</comment>
<dbReference type="Gene3D" id="3.40.50.720">
    <property type="entry name" value="NAD(P)-binding Rossmann-like Domain"/>
    <property type="match status" value="1"/>
</dbReference>
<sequence length="288" mass="29384">MMFAIMGATGQTGGAALAAALAAGHKVKAIVREPSHAAALAEKGSVLAKADLDDVEALTAAFAGADAVYVLNPVPHAAEDVFAAAARNGAAIAEAIRRAGVPHVVALSSSGAHRSEGTGIVRALHDFEQALRGSAPSLTFIRATEFMENWGSVLGVAAEHGILPSMRQPLDAAGETVSAVDVGRQAAAELARPHAGERIVNLKGPAEYSPEEAAQALTELLDKPVMAVATPREEWEPGLIAAGLSASHARELAGLYDAMNAGRAGFEAVGETRRGKVTLNEALAGLLG</sequence>
<reference evidence="3" key="1">
    <citation type="journal article" date="2019" name="Int. J. Syst. Evol. Microbiol.">
        <title>The Global Catalogue of Microorganisms (GCM) 10K type strain sequencing project: providing services to taxonomists for standard genome sequencing and annotation.</title>
        <authorList>
            <consortium name="The Broad Institute Genomics Platform"/>
            <consortium name="The Broad Institute Genome Sequencing Center for Infectious Disease"/>
            <person name="Wu L."/>
            <person name="Ma J."/>
        </authorList>
    </citation>
    <scope>NUCLEOTIDE SEQUENCE [LARGE SCALE GENOMIC DNA]</scope>
    <source>
        <strain evidence="3">NCAIM B.01391</strain>
    </source>
</reference>
<keyword evidence="3" id="KW-1185">Reference proteome</keyword>
<accession>A0ABW0IZ66</accession>
<dbReference type="InterPro" id="IPR051604">
    <property type="entry name" value="Ergot_Alk_Oxidoreductase"/>
</dbReference>
<dbReference type="Gene3D" id="3.90.25.10">
    <property type="entry name" value="UDP-galactose 4-epimerase, domain 1"/>
    <property type="match status" value="1"/>
</dbReference>
<proteinExistence type="predicted"/>
<dbReference type="PANTHER" id="PTHR43162:SF1">
    <property type="entry name" value="PRESTALK A DIFFERENTIATION PROTEIN A"/>
    <property type="match status" value="1"/>
</dbReference>
<feature type="domain" description="NmrA-like" evidence="1">
    <location>
        <begin position="4"/>
        <end position="238"/>
    </location>
</feature>
<dbReference type="InterPro" id="IPR036291">
    <property type="entry name" value="NAD(P)-bd_dom_sf"/>
</dbReference>
<dbReference type="InterPro" id="IPR008030">
    <property type="entry name" value="NmrA-like"/>
</dbReference>
<dbReference type="Proteomes" id="UP001596053">
    <property type="component" value="Unassembled WGS sequence"/>
</dbReference>
<evidence type="ECO:0000259" key="1">
    <source>
        <dbReference type="Pfam" id="PF05368"/>
    </source>
</evidence>
<dbReference type="SUPFAM" id="SSF51735">
    <property type="entry name" value="NAD(P)-binding Rossmann-fold domains"/>
    <property type="match status" value="1"/>
</dbReference>
<protein>
    <submittedName>
        <fullName evidence="2">NmrA family NAD(P)-binding protein</fullName>
    </submittedName>
</protein>
<dbReference type="PANTHER" id="PTHR43162">
    <property type="match status" value="1"/>
</dbReference>
<evidence type="ECO:0000313" key="2">
    <source>
        <dbReference type="EMBL" id="MFC5423372.1"/>
    </source>
</evidence>
<evidence type="ECO:0000313" key="3">
    <source>
        <dbReference type="Proteomes" id="UP001596053"/>
    </source>
</evidence>
<organism evidence="2 3">
    <name type="scientific">Bosea eneae</name>
    <dbReference type="NCBI Taxonomy" id="151454"/>
    <lineage>
        <taxon>Bacteria</taxon>
        <taxon>Pseudomonadati</taxon>
        <taxon>Pseudomonadota</taxon>
        <taxon>Alphaproteobacteria</taxon>
        <taxon>Hyphomicrobiales</taxon>
        <taxon>Boseaceae</taxon>
        <taxon>Bosea</taxon>
    </lineage>
</organism>
<gene>
    <name evidence="2" type="ORF">ACFPOB_27905</name>
</gene>
<dbReference type="EMBL" id="JBHSLW010000076">
    <property type="protein sequence ID" value="MFC5423372.1"/>
    <property type="molecule type" value="Genomic_DNA"/>
</dbReference>
<dbReference type="Pfam" id="PF05368">
    <property type="entry name" value="NmrA"/>
    <property type="match status" value="1"/>
</dbReference>